<accession>A0ABS8D8L4</accession>
<gene>
    <name evidence="2" type="ORF">LIN78_13400</name>
</gene>
<dbReference type="EMBL" id="JAJBZT010000007">
    <property type="protein sequence ID" value="MCB6184539.1"/>
    <property type="molecule type" value="Genomic_DNA"/>
</dbReference>
<keyword evidence="3" id="KW-1185">Reference proteome</keyword>
<dbReference type="Gene3D" id="3.40.630.30">
    <property type="match status" value="1"/>
</dbReference>
<evidence type="ECO:0000313" key="3">
    <source>
        <dbReference type="Proteomes" id="UP001165395"/>
    </source>
</evidence>
<comment type="caution">
    <text evidence="2">The sequence shown here is derived from an EMBL/GenBank/DDBJ whole genome shotgun (WGS) entry which is preliminary data.</text>
</comment>
<feature type="domain" description="N-acetyltransferase" evidence="1">
    <location>
        <begin position="1"/>
        <end position="131"/>
    </location>
</feature>
<dbReference type="EC" id="2.3.1.-" evidence="2"/>
<reference evidence="2" key="1">
    <citation type="submission" date="2021-10" db="EMBL/GenBank/DDBJ databases">
        <title>The complete genome sequence of Leeia sp. TBRC 13508.</title>
        <authorList>
            <person name="Charoenyingcharoen P."/>
            <person name="Yukphan P."/>
        </authorList>
    </citation>
    <scope>NUCLEOTIDE SEQUENCE</scope>
    <source>
        <strain evidence="2">TBRC 13508</strain>
    </source>
</reference>
<dbReference type="RefSeq" id="WP_227181349.1">
    <property type="nucleotide sequence ID" value="NZ_JAJBZT010000007.1"/>
</dbReference>
<protein>
    <submittedName>
        <fullName evidence="2">GNAT family N-acetyltransferase</fullName>
        <ecNumber evidence="2">2.3.1.-</ecNumber>
    </submittedName>
</protein>
<dbReference type="PROSITE" id="PS51186">
    <property type="entry name" value="GNAT"/>
    <property type="match status" value="1"/>
</dbReference>
<sequence>MEIIQSLTLTEVASLLQISGLDASDISEEMLTHFYGVKENEELIAVVGLEMAMPFALVRSLAVSERLRNTYLASRLLEKVEQIAVELGVEALYLLTNTASQYFIHKGYELAERSDAPIGIQQTMQFRQLCPASAGLLKKVLS</sequence>
<evidence type="ECO:0000259" key="1">
    <source>
        <dbReference type="PROSITE" id="PS51186"/>
    </source>
</evidence>
<dbReference type="InterPro" id="IPR016181">
    <property type="entry name" value="Acyl_CoA_acyltransferase"/>
</dbReference>
<evidence type="ECO:0000313" key="2">
    <source>
        <dbReference type="EMBL" id="MCB6184539.1"/>
    </source>
</evidence>
<organism evidence="2 3">
    <name type="scientific">Leeia speluncae</name>
    <dbReference type="NCBI Taxonomy" id="2884804"/>
    <lineage>
        <taxon>Bacteria</taxon>
        <taxon>Pseudomonadati</taxon>
        <taxon>Pseudomonadota</taxon>
        <taxon>Betaproteobacteria</taxon>
        <taxon>Neisseriales</taxon>
        <taxon>Leeiaceae</taxon>
        <taxon>Leeia</taxon>
    </lineage>
</organism>
<keyword evidence="2" id="KW-0012">Acyltransferase</keyword>
<dbReference type="InterPro" id="IPR000182">
    <property type="entry name" value="GNAT_dom"/>
</dbReference>
<dbReference type="CDD" id="cd04301">
    <property type="entry name" value="NAT_SF"/>
    <property type="match status" value="1"/>
</dbReference>
<name>A0ABS8D8L4_9NEIS</name>
<dbReference type="Pfam" id="PF00583">
    <property type="entry name" value="Acetyltransf_1"/>
    <property type="match status" value="1"/>
</dbReference>
<dbReference type="Proteomes" id="UP001165395">
    <property type="component" value="Unassembled WGS sequence"/>
</dbReference>
<keyword evidence="2" id="KW-0808">Transferase</keyword>
<dbReference type="SUPFAM" id="SSF55729">
    <property type="entry name" value="Acyl-CoA N-acyltransferases (Nat)"/>
    <property type="match status" value="1"/>
</dbReference>
<dbReference type="GO" id="GO:0016746">
    <property type="term" value="F:acyltransferase activity"/>
    <property type="evidence" value="ECO:0007669"/>
    <property type="project" value="UniProtKB-KW"/>
</dbReference>
<proteinExistence type="predicted"/>